<dbReference type="EMBL" id="UAUF01000008">
    <property type="protein sequence ID" value="SPZ02723.1"/>
    <property type="molecule type" value="Genomic_DNA"/>
</dbReference>
<organism evidence="1 2">
    <name type="scientific">Pseudomonas luteola</name>
    <dbReference type="NCBI Taxonomy" id="47886"/>
    <lineage>
        <taxon>Bacteria</taxon>
        <taxon>Pseudomonadati</taxon>
        <taxon>Pseudomonadota</taxon>
        <taxon>Gammaproteobacteria</taxon>
        <taxon>Pseudomonadales</taxon>
        <taxon>Pseudomonadaceae</taxon>
        <taxon>Pseudomonas</taxon>
    </lineage>
</organism>
<dbReference type="Proteomes" id="UP000250443">
    <property type="component" value="Unassembled WGS sequence"/>
</dbReference>
<proteinExistence type="predicted"/>
<gene>
    <name evidence="1" type="ORF">NCTC11842_00760</name>
</gene>
<evidence type="ECO:0000313" key="1">
    <source>
        <dbReference type="EMBL" id="SPZ02723.1"/>
    </source>
</evidence>
<protein>
    <submittedName>
        <fullName evidence="1">Uncharacterized protein</fullName>
    </submittedName>
</protein>
<dbReference type="AlphaFoldDB" id="A0A2X2C691"/>
<reference evidence="1 2" key="1">
    <citation type="submission" date="2018-06" db="EMBL/GenBank/DDBJ databases">
        <authorList>
            <consortium name="Pathogen Informatics"/>
            <person name="Doyle S."/>
        </authorList>
    </citation>
    <scope>NUCLEOTIDE SEQUENCE [LARGE SCALE GENOMIC DNA]</scope>
    <source>
        <strain evidence="1 2">NCTC11842</strain>
    </source>
</reference>
<name>A0A2X2C691_PSELU</name>
<accession>A0A2X2C691</accession>
<sequence>MEGIVIILSTITKENLGYPLRYRPRGADS</sequence>
<evidence type="ECO:0000313" key="2">
    <source>
        <dbReference type="Proteomes" id="UP000250443"/>
    </source>
</evidence>